<dbReference type="SUPFAM" id="SSF50494">
    <property type="entry name" value="Trypsin-like serine proteases"/>
    <property type="match status" value="1"/>
</dbReference>
<reference evidence="2 3" key="1">
    <citation type="journal article" date="2017" name="Int. J. Syst. Evol. Microbiol.">
        <title>Rouxiella badensis sp. nov. and Rouxiella silvae sp. nov. isolated from peat bog soil in Germany and emendation of the genus description.</title>
        <authorList>
            <person name="Le Fleche-Mateos A."/>
            <person name="Kugler J.H."/>
            <person name="Hansen S.H."/>
            <person name="Syldatk C."/>
            <person name="Hausmann R."/>
            <person name="Lomprez F."/>
            <person name="Vandenbogaert M."/>
            <person name="Manuguerra J.C."/>
            <person name="Grimont P.A."/>
        </authorList>
    </citation>
    <scope>NUCLEOTIDE SEQUENCE [LARGE SCALE GENOMIC DNA]</scope>
    <source>
        <strain evidence="2 3">213</strain>
    </source>
</reference>
<dbReference type="InterPro" id="IPR043504">
    <property type="entry name" value="Peptidase_S1_PA_chymotrypsin"/>
</dbReference>
<organism evidence="2 3">
    <name type="scientific">Rouxiella silvae</name>
    <dbReference type="NCBI Taxonomy" id="1646373"/>
    <lineage>
        <taxon>Bacteria</taxon>
        <taxon>Pseudomonadati</taxon>
        <taxon>Pseudomonadota</taxon>
        <taxon>Gammaproteobacteria</taxon>
        <taxon>Enterobacterales</taxon>
        <taxon>Yersiniaceae</taxon>
        <taxon>Rouxiella</taxon>
    </lineage>
</organism>
<keyword evidence="1" id="KW-1133">Transmembrane helix</keyword>
<evidence type="ECO:0008006" key="4">
    <source>
        <dbReference type="Google" id="ProtNLM"/>
    </source>
</evidence>
<accession>A0ABX3U4N3</accession>
<dbReference type="Gene3D" id="2.40.10.10">
    <property type="entry name" value="Trypsin-like serine proteases"/>
    <property type="match status" value="1"/>
</dbReference>
<evidence type="ECO:0000256" key="1">
    <source>
        <dbReference type="SAM" id="Phobius"/>
    </source>
</evidence>
<dbReference type="InterPro" id="IPR009003">
    <property type="entry name" value="Peptidase_S1_PA"/>
</dbReference>
<proteinExistence type="predicted"/>
<comment type="caution">
    <text evidence="2">The sequence shown here is derived from an EMBL/GenBank/DDBJ whole genome shotgun (WGS) entry which is preliminary data.</text>
</comment>
<dbReference type="Proteomes" id="UP000192722">
    <property type="component" value="Unassembled WGS sequence"/>
</dbReference>
<evidence type="ECO:0000313" key="3">
    <source>
        <dbReference type="Proteomes" id="UP000192722"/>
    </source>
</evidence>
<evidence type="ECO:0000313" key="2">
    <source>
        <dbReference type="EMBL" id="ORJ22454.1"/>
    </source>
</evidence>
<sequence>MGNILNINAVFRGMTIAFAAVISINSYALVMNNPTFINNGGHLSNVNNTMEHAYEPLRKESYSARFDAVGKIYSCSSTWLGDSKDGTKSYILAAGHCMDFNSPGEATKAYHGEFRDRHDRLIAKDGVYYTGPYRTHRPEGMGGVSGDIGILVLNKKAPILDEQGKPLNKPWIYDGSREMDKPVELVGYGNWGVGQAAVRPSDNPNDDFSPQQGSRRAWGQSYINELFEKDYALGAPYHPEQVSKAWARLAPGDSGSAWWQQHNGFWTIIGITKTGVEEASYGVRVSKYVDWIKSIYPDVNTLSQMTTVNEKQTLTLPDFSKDLADSSVTYIVPKQSNATGPTVPDWDLGKGYSEIIVTLPNIKTGHNQSITLRAWRNVGCANAPMNSATGCGKASPLELKYAEEDNKTLPEGHYKGTFNLLAQGWHDTNYRNNLLLAVDLNIQGHQTDKPLYPIYQQGHHYEAGQIVTAKNGKLYKCKNKPFAKFCSINSAAYSPGRGPAWSVAWIALR</sequence>
<keyword evidence="1" id="KW-0812">Transmembrane</keyword>
<dbReference type="EMBL" id="MRWD01000007">
    <property type="protein sequence ID" value="ORJ22454.1"/>
    <property type="molecule type" value="Genomic_DNA"/>
</dbReference>
<keyword evidence="1" id="KW-0472">Membrane</keyword>
<keyword evidence="3" id="KW-1185">Reference proteome</keyword>
<protein>
    <recommendedName>
        <fullName evidence="4">Peptidase S1 domain-containing protein</fullName>
    </recommendedName>
</protein>
<feature type="transmembrane region" description="Helical" evidence="1">
    <location>
        <begin position="9"/>
        <end position="30"/>
    </location>
</feature>
<gene>
    <name evidence="2" type="ORF">BS639_04335</name>
</gene>
<name>A0ABX3U4N3_9GAMM</name>